<organism evidence="2 3">
    <name type="scientific">Rossellomorea aquimaris</name>
    <dbReference type="NCBI Taxonomy" id="189382"/>
    <lineage>
        <taxon>Bacteria</taxon>
        <taxon>Bacillati</taxon>
        <taxon>Bacillota</taxon>
        <taxon>Bacilli</taxon>
        <taxon>Bacillales</taxon>
        <taxon>Bacillaceae</taxon>
        <taxon>Rossellomorea</taxon>
    </lineage>
</organism>
<dbReference type="PANTHER" id="PTHR11575:SF24">
    <property type="entry name" value="5'-NUCLEOTIDASE"/>
    <property type="match status" value="1"/>
</dbReference>
<dbReference type="Gene3D" id="3.90.780.10">
    <property type="entry name" value="5'-Nucleotidase, C-terminal domain"/>
    <property type="match status" value="1"/>
</dbReference>
<feature type="domain" description="5'-Nucleotidase C-terminal" evidence="1">
    <location>
        <begin position="69"/>
        <end position="214"/>
    </location>
</feature>
<dbReference type="GO" id="GO:0009166">
    <property type="term" value="P:nucleotide catabolic process"/>
    <property type="evidence" value="ECO:0007669"/>
    <property type="project" value="InterPro"/>
</dbReference>
<dbReference type="AlphaFoldDB" id="A0A366EQ10"/>
<accession>A0A366EQ10</accession>
<sequence>MIIQSYSYGTAFSDVDLLIDRETKEIVKKQAAIISTYHDGTLPDKKIKKMVDSYSADKQMMLDQKIGQAVAPITKDKTASGERPIGNLIADSHRENMNTDIAFMNPGGIRANLDEGELTWGELYTMLPFGTNLVKLTLTGAEIKEALEQQWTGNFQTIMQTSGLHYTYDKDAPRGQKVVAMTDRDGNAIQPDQAYTVALTNYLTTGGDGFTAFKKGHDSVEGPPTLDSFITYIIESGGSVAPPETNRIKVQ</sequence>
<gene>
    <name evidence="2" type="ORF">DET59_106260</name>
</gene>
<dbReference type="InterPro" id="IPR008334">
    <property type="entry name" value="5'-Nucleotdase_C"/>
</dbReference>
<dbReference type="InterPro" id="IPR036907">
    <property type="entry name" value="5'-Nucleotdase_C_sf"/>
</dbReference>
<dbReference type="RefSeq" id="WP_258549641.1">
    <property type="nucleotide sequence ID" value="NZ_QNRJ01000006.1"/>
</dbReference>
<dbReference type="Pfam" id="PF02872">
    <property type="entry name" value="5_nucleotid_C"/>
    <property type="match status" value="1"/>
</dbReference>
<evidence type="ECO:0000313" key="3">
    <source>
        <dbReference type="Proteomes" id="UP000252118"/>
    </source>
</evidence>
<dbReference type="GO" id="GO:0008768">
    <property type="term" value="F:UDP-sugar diphosphatase activity"/>
    <property type="evidence" value="ECO:0007669"/>
    <property type="project" value="TreeGrafter"/>
</dbReference>
<evidence type="ECO:0000259" key="1">
    <source>
        <dbReference type="Pfam" id="PF02872"/>
    </source>
</evidence>
<evidence type="ECO:0000313" key="2">
    <source>
        <dbReference type="EMBL" id="RBP04468.1"/>
    </source>
</evidence>
<dbReference type="GO" id="GO:0008253">
    <property type="term" value="F:5'-nucleotidase activity"/>
    <property type="evidence" value="ECO:0007669"/>
    <property type="project" value="TreeGrafter"/>
</dbReference>
<proteinExistence type="predicted"/>
<dbReference type="EMBL" id="QNRJ01000006">
    <property type="protein sequence ID" value="RBP04468.1"/>
    <property type="molecule type" value="Genomic_DNA"/>
</dbReference>
<protein>
    <submittedName>
        <fullName evidence="2">5'-nucleotidase-like protein</fullName>
    </submittedName>
</protein>
<comment type="caution">
    <text evidence="2">The sequence shown here is derived from an EMBL/GenBank/DDBJ whole genome shotgun (WGS) entry which is preliminary data.</text>
</comment>
<dbReference type="PANTHER" id="PTHR11575">
    <property type="entry name" value="5'-NUCLEOTIDASE-RELATED"/>
    <property type="match status" value="1"/>
</dbReference>
<dbReference type="SUPFAM" id="SSF55816">
    <property type="entry name" value="5'-nucleotidase (syn. UDP-sugar hydrolase), C-terminal domain"/>
    <property type="match status" value="1"/>
</dbReference>
<name>A0A366EQ10_9BACI</name>
<dbReference type="InterPro" id="IPR006179">
    <property type="entry name" value="5_nucleotidase/apyrase"/>
</dbReference>
<dbReference type="Gene3D" id="3.60.21.10">
    <property type="match status" value="1"/>
</dbReference>
<dbReference type="GO" id="GO:0030288">
    <property type="term" value="C:outer membrane-bounded periplasmic space"/>
    <property type="evidence" value="ECO:0007669"/>
    <property type="project" value="TreeGrafter"/>
</dbReference>
<dbReference type="Proteomes" id="UP000252118">
    <property type="component" value="Unassembled WGS sequence"/>
</dbReference>
<dbReference type="InterPro" id="IPR029052">
    <property type="entry name" value="Metallo-depent_PP-like"/>
</dbReference>
<reference evidence="2 3" key="1">
    <citation type="submission" date="2018-06" db="EMBL/GenBank/DDBJ databases">
        <title>Freshwater and sediment microbial communities from various areas in North America, analyzing microbe dynamics in response to fracking.</title>
        <authorList>
            <person name="Lamendella R."/>
        </authorList>
    </citation>
    <scope>NUCLEOTIDE SEQUENCE [LARGE SCALE GENOMIC DNA]</scope>
    <source>
        <strain evidence="2 3">97B</strain>
    </source>
</reference>